<name>A0ABW2Q4K1_9BACL</name>
<evidence type="ECO:0000313" key="2">
    <source>
        <dbReference type="EMBL" id="MFC7394396.1"/>
    </source>
</evidence>
<keyword evidence="3" id="KW-1185">Reference proteome</keyword>
<organism evidence="2 3">
    <name type="scientific">Scopulibacillus cellulosilyticus</name>
    <dbReference type="NCBI Taxonomy" id="2665665"/>
    <lineage>
        <taxon>Bacteria</taxon>
        <taxon>Bacillati</taxon>
        <taxon>Bacillota</taxon>
        <taxon>Bacilli</taxon>
        <taxon>Bacillales</taxon>
        <taxon>Sporolactobacillaceae</taxon>
        <taxon>Scopulibacillus</taxon>
    </lineage>
</organism>
<reference evidence="3" key="1">
    <citation type="journal article" date="2019" name="Int. J. Syst. Evol. Microbiol.">
        <title>The Global Catalogue of Microorganisms (GCM) 10K type strain sequencing project: providing services to taxonomists for standard genome sequencing and annotation.</title>
        <authorList>
            <consortium name="The Broad Institute Genomics Platform"/>
            <consortium name="The Broad Institute Genome Sequencing Center for Infectious Disease"/>
            <person name="Wu L."/>
            <person name="Ma J."/>
        </authorList>
    </citation>
    <scope>NUCLEOTIDE SEQUENCE [LARGE SCALE GENOMIC DNA]</scope>
    <source>
        <strain evidence="3">CGMCC 1.16305</strain>
    </source>
</reference>
<dbReference type="Pfam" id="PF16261">
    <property type="entry name" value="DUF4915"/>
    <property type="match status" value="1"/>
</dbReference>
<gene>
    <name evidence="2" type="ORF">ACFQRG_15670</name>
</gene>
<dbReference type="InterPro" id="IPR017481">
    <property type="entry name" value="CHP03032"/>
</dbReference>
<comment type="caution">
    <text evidence="2">The sequence shown here is derived from an EMBL/GenBank/DDBJ whole genome shotgun (WGS) entry which is preliminary data.</text>
</comment>
<evidence type="ECO:0000259" key="1">
    <source>
        <dbReference type="Pfam" id="PF16261"/>
    </source>
</evidence>
<evidence type="ECO:0000313" key="3">
    <source>
        <dbReference type="Proteomes" id="UP001596505"/>
    </source>
</evidence>
<dbReference type="SUPFAM" id="SSF63825">
    <property type="entry name" value="YWTD domain"/>
    <property type="match status" value="1"/>
</dbReference>
<sequence length="316" mass="36271">MEEKTIDHHLMLSLQKIEFNYEGPEQPSDNQMTTIADYNKDLLISVGRGHGGLYIFNPNKNRFQRKYSGIFAGLIKYKDGFMALRQPNELVVFDEDLKIKSVVEIQDKSISGLHGLKLSDDGLIYIISSTQNKIIVYEEQSLDKHAEYTLSTAEKDVHHINDLFVTKDTLLLSMFSVSGGWKEKPPELWDGAIVAFDRHEFNPKGIVIDNLMAPHSITIINDSIYYCDSLNLNVSKFDMNWRYKEVVAQFTGFTRGLHFDNNILVVGQSKMRHLQHMYQKFPNISVDGGVHLYDFDKQISRFIKLPVGNPYAIVPY</sequence>
<proteinExistence type="predicted"/>
<protein>
    <submittedName>
        <fullName evidence="2">DUF4915 domain-containing protein</fullName>
    </submittedName>
</protein>
<dbReference type="EMBL" id="JBHTCO010000020">
    <property type="protein sequence ID" value="MFC7394396.1"/>
    <property type="molecule type" value="Genomic_DNA"/>
</dbReference>
<accession>A0ABW2Q4K1</accession>
<dbReference type="Proteomes" id="UP001596505">
    <property type="component" value="Unassembled WGS sequence"/>
</dbReference>
<dbReference type="RefSeq" id="WP_380967714.1">
    <property type="nucleotide sequence ID" value="NZ_JBHTCO010000020.1"/>
</dbReference>
<feature type="domain" description="Conserved hypothetical protein CHP03032" evidence="1">
    <location>
        <begin position="172"/>
        <end position="278"/>
    </location>
</feature>